<keyword evidence="2 3" id="KW-0862">Zinc</keyword>
<evidence type="ECO:0000256" key="1">
    <source>
        <dbReference type="ARBA" id="ARBA00022723"/>
    </source>
</evidence>
<dbReference type="InterPro" id="IPR001849">
    <property type="entry name" value="PH_domain"/>
</dbReference>
<feature type="non-terminal residue" evidence="7">
    <location>
        <position position="636"/>
    </location>
</feature>
<dbReference type="Proteomes" id="UP000708208">
    <property type="component" value="Unassembled WGS sequence"/>
</dbReference>
<accession>A0A8J2KP78</accession>
<dbReference type="PROSITE" id="PS50970">
    <property type="entry name" value="HCY"/>
    <property type="match status" value="1"/>
</dbReference>
<reference evidence="7" key="1">
    <citation type="submission" date="2021-06" db="EMBL/GenBank/DDBJ databases">
        <authorList>
            <person name="Hodson N. C."/>
            <person name="Mongue J. A."/>
            <person name="Jaron S. K."/>
        </authorList>
    </citation>
    <scope>NUCLEOTIDE SEQUENCE</scope>
</reference>
<dbReference type="GO" id="GO:0046872">
    <property type="term" value="F:metal ion binding"/>
    <property type="evidence" value="ECO:0007669"/>
    <property type="project" value="UniProtKB-KW"/>
</dbReference>
<sequence length="636" mass="71718">SVWPDSHTIGGAIGFCVNRMKINEKNLAAFAKSGNQVDREGYLMKKGEGNKTFTKRWFVLKGNLLFYFERKTDKEPIGVIILEGSTIELTESEVEEHFCFKIGFPSRSYIFGAESQQSMEQWMKSLACASYDYVKLMAAELQRQLDELSRDDTIPQKACVSNPFNNAILNSNVSGGVTASNPHQRQPHVPTPPPRHRHAARNQTRQNQKRTFASLHEEFGAKIMKDQEARWAQTQNFLTSTYNSIILSCNASEWKPKPRRHSIINCVIYFVQKFSSTPNFCRGNSNSLHIPVTNSLVHKYSSKLQYPTIPYSTFYCSIDEYQIEFSTINNECQKERHPTKALINEHDAVVKTHLAYLNVGSDIIETSTFQATVPGFREYNSLDEIQSEDLMRTSVTLAKDAIDQYTRSELFVGSKRERPLIGGSIGPYGAYLRDGSEYSGKYMTTVTDDQLNAVHLPRIRALVEAGSDILVAETLPSLKEAERVLQLVKEYYPYAKVWVSFSVKADDSLRTPCNETFVDVFNAVTKYSQVSGFGINCCQPKDVDPFLKEIAPLKKQLLEGEGRAIDIVVYPNSGDDWIQGKGWVKKDIPTVDAYAKDWMDLGATVVGGCCQIGPEGIRKLRDVVDDWNKAASKLEL</sequence>
<dbReference type="GO" id="GO:0033528">
    <property type="term" value="P:S-methylmethionine cycle"/>
    <property type="evidence" value="ECO:0007669"/>
    <property type="project" value="TreeGrafter"/>
</dbReference>
<evidence type="ECO:0008006" key="9">
    <source>
        <dbReference type="Google" id="ProtNLM"/>
    </source>
</evidence>
<dbReference type="OrthoDB" id="261426at2759"/>
<dbReference type="SMART" id="SM00233">
    <property type="entry name" value="PH"/>
    <property type="match status" value="1"/>
</dbReference>
<dbReference type="InterPro" id="IPR051486">
    <property type="entry name" value="Hcy_S-methyltransferase"/>
</dbReference>
<dbReference type="PANTHER" id="PTHR46015:SF1">
    <property type="entry name" value="HOMOCYSTEINE S-METHYLTRANSFERASE-LIKE ISOFORM 1"/>
    <property type="match status" value="1"/>
</dbReference>
<feature type="binding site" evidence="3">
    <location>
        <position position="609"/>
    </location>
    <ligand>
        <name>Zn(2+)</name>
        <dbReference type="ChEBI" id="CHEBI:29105"/>
    </ligand>
</feature>
<dbReference type="Pfam" id="PF00169">
    <property type="entry name" value="PH"/>
    <property type="match status" value="1"/>
</dbReference>
<comment type="cofactor">
    <cofactor evidence="3">
        <name>Zn(2+)</name>
        <dbReference type="ChEBI" id="CHEBI:29105"/>
    </cofactor>
</comment>
<evidence type="ECO:0000313" key="7">
    <source>
        <dbReference type="EMBL" id="CAG7818670.1"/>
    </source>
</evidence>
<protein>
    <recommendedName>
        <fullName evidence="9">Homocysteine S-methyltransferase</fullName>
    </recommendedName>
</protein>
<keyword evidence="3" id="KW-0489">Methyltransferase</keyword>
<proteinExistence type="predicted"/>
<feature type="binding site" evidence="3">
    <location>
        <position position="610"/>
    </location>
    <ligand>
        <name>Zn(2+)</name>
        <dbReference type="ChEBI" id="CHEBI:29105"/>
    </ligand>
</feature>
<feature type="binding site" evidence="3">
    <location>
        <position position="537"/>
    </location>
    <ligand>
        <name>Zn(2+)</name>
        <dbReference type="ChEBI" id="CHEBI:29105"/>
    </ligand>
</feature>
<feature type="domain" description="Hcy-binding" evidence="6">
    <location>
        <begin position="296"/>
        <end position="624"/>
    </location>
</feature>
<dbReference type="GO" id="GO:0008898">
    <property type="term" value="F:S-adenosylmethionine-homocysteine S-methyltransferase activity"/>
    <property type="evidence" value="ECO:0007669"/>
    <property type="project" value="TreeGrafter"/>
</dbReference>
<evidence type="ECO:0000256" key="4">
    <source>
        <dbReference type="SAM" id="MobiDB-lite"/>
    </source>
</evidence>
<feature type="domain" description="PH" evidence="5">
    <location>
        <begin position="36"/>
        <end position="131"/>
    </location>
</feature>
<dbReference type="GO" id="GO:0032259">
    <property type="term" value="P:methylation"/>
    <property type="evidence" value="ECO:0007669"/>
    <property type="project" value="UniProtKB-KW"/>
</dbReference>
<gene>
    <name evidence="7" type="ORF">AFUS01_LOCUS29157</name>
</gene>
<dbReference type="PANTHER" id="PTHR46015">
    <property type="entry name" value="ZGC:172121"/>
    <property type="match status" value="1"/>
</dbReference>
<feature type="region of interest" description="Disordered" evidence="4">
    <location>
        <begin position="176"/>
        <end position="208"/>
    </location>
</feature>
<evidence type="ECO:0000313" key="8">
    <source>
        <dbReference type="Proteomes" id="UP000708208"/>
    </source>
</evidence>
<dbReference type="PROSITE" id="PS50003">
    <property type="entry name" value="PH_DOMAIN"/>
    <property type="match status" value="1"/>
</dbReference>
<dbReference type="EMBL" id="CAJVCH010427349">
    <property type="protein sequence ID" value="CAG7818670.1"/>
    <property type="molecule type" value="Genomic_DNA"/>
</dbReference>
<dbReference type="FunFam" id="2.30.29.30:FF:000286">
    <property type="entry name" value="PH-protein kinase domain containing protein"/>
    <property type="match status" value="1"/>
</dbReference>
<name>A0A8J2KP78_9HEXA</name>
<comment type="caution">
    <text evidence="7">The sequence shown here is derived from an EMBL/GenBank/DDBJ whole genome shotgun (WGS) entry which is preliminary data.</text>
</comment>
<dbReference type="Pfam" id="PF02574">
    <property type="entry name" value="S-methyl_trans"/>
    <property type="match status" value="1"/>
</dbReference>
<dbReference type="GO" id="GO:0009086">
    <property type="term" value="P:methionine biosynthetic process"/>
    <property type="evidence" value="ECO:0007669"/>
    <property type="project" value="TreeGrafter"/>
</dbReference>
<dbReference type="CDD" id="cd13288">
    <property type="entry name" value="PH_Ses"/>
    <property type="match status" value="1"/>
</dbReference>
<dbReference type="NCBIfam" id="NF007020">
    <property type="entry name" value="PRK09485.1"/>
    <property type="match status" value="1"/>
</dbReference>
<dbReference type="AlphaFoldDB" id="A0A8J2KP78"/>
<keyword evidence="8" id="KW-1185">Reference proteome</keyword>
<evidence type="ECO:0000259" key="5">
    <source>
        <dbReference type="PROSITE" id="PS50003"/>
    </source>
</evidence>
<keyword evidence="3" id="KW-0808">Transferase</keyword>
<evidence type="ECO:0000256" key="3">
    <source>
        <dbReference type="PROSITE-ProRule" id="PRU00333"/>
    </source>
</evidence>
<evidence type="ECO:0000256" key="2">
    <source>
        <dbReference type="ARBA" id="ARBA00022833"/>
    </source>
</evidence>
<organism evidence="7 8">
    <name type="scientific">Allacma fusca</name>
    <dbReference type="NCBI Taxonomy" id="39272"/>
    <lineage>
        <taxon>Eukaryota</taxon>
        <taxon>Metazoa</taxon>
        <taxon>Ecdysozoa</taxon>
        <taxon>Arthropoda</taxon>
        <taxon>Hexapoda</taxon>
        <taxon>Collembola</taxon>
        <taxon>Symphypleona</taxon>
        <taxon>Sminthuridae</taxon>
        <taxon>Allacma</taxon>
    </lineage>
</organism>
<dbReference type="InterPro" id="IPR003726">
    <property type="entry name" value="HCY_dom"/>
</dbReference>
<evidence type="ECO:0000259" key="6">
    <source>
        <dbReference type="PROSITE" id="PS50970"/>
    </source>
</evidence>
<keyword evidence="1 3" id="KW-0479">Metal-binding</keyword>